<organism evidence="2 3">
    <name type="scientific">Scandinavium lactucae</name>
    <dbReference type="NCBI Taxonomy" id="3095028"/>
    <lineage>
        <taxon>Bacteria</taxon>
        <taxon>Pseudomonadati</taxon>
        <taxon>Pseudomonadota</taxon>
        <taxon>Gammaproteobacteria</taxon>
        <taxon>Enterobacterales</taxon>
        <taxon>Enterobacteriaceae</taxon>
        <taxon>Scandinavium</taxon>
    </lineage>
</organism>
<dbReference type="Proteomes" id="UP001282336">
    <property type="component" value="Unassembled WGS sequence"/>
</dbReference>
<name>A0AAJ2S4D6_9ENTR</name>
<comment type="caution">
    <text evidence="2">The sequence shown here is derived from an EMBL/GenBank/DDBJ whole genome shotgun (WGS) entry which is preliminary data.</text>
</comment>
<dbReference type="RefSeq" id="WP_319626564.1">
    <property type="nucleotide sequence ID" value="NZ_JAWXRB010000009.1"/>
</dbReference>
<dbReference type="InterPro" id="IPR004914">
    <property type="entry name" value="Antirestrict"/>
</dbReference>
<protein>
    <submittedName>
        <fullName evidence="2">Antirestriction protein</fullName>
    </submittedName>
</protein>
<dbReference type="InterPro" id="IPR042297">
    <property type="entry name" value="Antirestriction_sf"/>
</dbReference>
<dbReference type="EMBL" id="JAWXRC010000003">
    <property type="protein sequence ID" value="MDX6029924.1"/>
    <property type="molecule type" value="Genomic_DNA"/>
</dbReference>
<proteinExistence type="inferred from homology"/>
<reference evidence="2" key="1">
    <citation type="submission" date="2023-11" db="EMBL/GenBank/DDBJ databases">
        <title>Scandinavium wanjuensis sp. nov., isolated from lettuce South Korea.</title>
        <authorList>
            <person name="Park J."/>
            <person name="Park S."/>
            <person name="Oh K.K."/>
            <person name="Cho G.S."/>
            <person name="Franz C.M.A.P."/>
        </authorList>
    </citation>
    <scope>NUCLEOTIDE SEQUENCE</scope>
    <source>
        <strain evidence="2">V105_12</strain>
    </source>
</reference>
<evidence type="ECO:0000313" key="3">
    <source>
        <dbReference type="Proteomes" id="UP001282336"/>
    </source>
</evidence>
<gene>
    <name evidence="2" type="ORF">SIL20_00080</name>
</gene>
<dbReference type="Pfam" id="PF03230">
    <property type="entry name" value="Antirestrict"/>
    <property type="match status" value="1"/>
</dbReference>
<sequence length="166" mass="18746">MTTTTPTVPTEQTTRIEITDPRQRLVFVPRLFATALGEQMVATFLHRHSNYDGGFWRFFEVPRGISGQVAAWTEICTTRPTGYIVPPEGVYRLCIPGNYFDEEVSADAAGIIATLFVLNQLCWKVSEMGPEYALTCQGLIDRQDALKDYVSIINHPESRQIFRAID</sequence>
<dbReference type="AlphaFoldDB" id="A0AAJ2S4D6"/>
<accession>A0AAJ2S4D6</accession>
<dbReference type="Gene3D" id="3.30.70.3580">
    <property type="entry name" value="Antirestriction protein"/>
    <property type="match status" value="1"/>
</dbReference>
<evidence type="ECO:0000256" key="1">
    <source>
        <dbReference type="ARBA" id="ARBA00008618"/>
    </source>
</evidence>
<evidence type="ECO:0000313" key="2">
    <source>
        <dbReference type="EMBL" id="MDX6029924.1"/>
    </source>
</evidence>
<comment type="similarity">
    <text evidence="1">Belongs to the antirestriction protein family.</text>
</comment>